<dbReference type="EMBL" id="LQPZ01000008">
    <property type="protein sequence ID" value="ORX08076.1"/>
    <property type="molecule type" value="Genomic_DNA"/>
</dbReference>
<evidence type="ECO:0000313" key="1">
    <source>
        <dbReference type="EMBL" id="ORX08076.1"/>
    </source>
</evidence>
<name>A0A1X2EPR9_9MYCO</name>
<dbReference type="RefSeq" id="WP_085108447.1">
    <property type="nucleotide sequence ID" value="NZ_JACKSN010000105.1"/>
</dbReference>
<organism evidence="1 2">
    <name type="scientific">Mycolicibacillus trivialis</name>
    <dbReference type="NCBI Taxonomy" id="1798"/>
    <lineage>
        <taxon>Bacteria</taxon>
        <taxon>Bacillati</taxon>
        <taxon>Actinomycetota</taxon>
        <taxon>Actinomycetes</taxon>
        <taxon>Mycobacteriales</taxon>
        <taxon>Mycobacteriaceae</taxon>
        <taxon>Mycolicibacillus</taxon>
    </lineage>
</organism>
<accession>A0A1X2EPR9</accession>
<reference evidence="1 2" key="1">
    <citation type="submission" date="2016-01" db="EMBL/GenBank/DDBJ databases">
        <title>The new phylogeny of the genus Mycobacterium.</title>
        <authorList>
            <person name="Tarcisio F."/>
            <person name="Conor M."/>
            <person name="Antonella G."/>
            <person name="Elisabetta G."/>
            <person name="Giulia F.S."/>
            <person name="Sara T."/>
            <person name="Anna F."/>
            <person name="Clotilde B."/>
            <person name="Roberto B."/>
            <person name="Veronica D.S."/>
            <person name="Fabio R."/>
            <person name="Monica P."/>
            <person name="Olivier J."/>
            <person name="Enrico T."/>
            <person name="Nicola S."/>
        </authorList>
    </citation>
    <scope>NUCLEOTIDE SEQUENCE [LARGE SCALE GENOMIC DNA]</scope>
    <source>
        <strain evidence="1 2">DSM 44153</strain>
    </source>
</reference>
<dbReference type="Proteomes" id="UP000193090">
    <property type="component" value="Unassembled WGS sequence"/>
</dbReference>
<keyword evidence="2" id="KW-1185">Reference proteome</keyword>
<dbReference type="OrthoDB" id="3630198at2"/>
<proteinExistence type="predicted"/>
<comment type="caution">
    <text evidence="1">The sequence shown here is derived from an EMBL/GenBank/DDBJ whole genome shotgun (WGS) entry which is preliminary data.</text>
</comment>
<protein>
    <recommendedName>
        <fullName evidence="3">Holliday junction resolvase</fullName>
    </recommendedName>
</protein>
<evidence type="ECO:0000313" key="2">
    <source>
        <dbReference type="Proteomes" id="UP000193090"/>
    </source>
</evidence>
<gene>
    <name evidence="1" type="ORF">AWC30_03980</name>
</gene>
<dbReference type="AlphaFoldDB" id="A0A1X2EPR9"/>
<sequence length="122" mass="13446">MTRNRRSAKTAGTRFEGLIAAALRLALDDDRIERRARNGSKDRGDISGVRVHGQRVVIECKDTATLRLPEWTREAQLEAGNDDALVGVVVHKRRGVGDPMQQWVSMTLADLVALLTGQAVDQ</sequence>
<evidence type="ECO:0008006" key="3">
    <source>
        <dbReference type="Google" id="ProtNLM"/>
    </source>
</evidence>